<keyword evidence="2" id="KW-0238">DNA-binding</keyword>
<accession>A0A1L8RII5</accession>
<sequence>MLFLDYNPELSPLDQEILDTITSHIKELPRLKLKDLAQLTHTSTTSITRFCKKFECATFSEFKVKLQLYHDSLQEVRVSEVDESQYIDFMERLTHPFLTEKVEEAVALIEEKQLVIFVGSGTSETIAEYGALYFSNLSQAAVKIDDPSNYPIEWFPDAILAQSCIIALSISGETKEILHYLNRLKNKSCSIIAITNTEKSPVAQLADVTLPYFIRRETIYKNSDNQDKVIELTSQVPAILLIEKIAKKLRLRADL</sequence>
<dbReference type="SUPFAM" id="SSF46689">
    <property type="entry name" value="Homeodomain-like"/>
    <property type="match status" value="1"/>
</dbReference>
<dbReference type="STRING" id="214095.RU97_GL001095"/>
<feature type="domain" description="HTH rpiR-type" evidence="4">
    <location>
        <begin position="1"/>
        <end position="73"/>
    </location>
</feature>
<dbReference type="GO" id="GO:0003700">
    <property type="term" value="F:DNA-binding transcription factor activity"/>
    <property type="evidence" value="ECO:0007669"/>
    <property type="project" value="InterPro"/>
</dbReference>
<dbReference type="InterPro" id="IPR001347">
    <property type="entry name" value="SIS_dom"/>
</dbReference>
<keyword evidence="3" id="KW-0804">Transcription</keyword>
<name>A0A1L8RII5_9ENTE</name>
<proteinExistence type="predicted"/>
<evidence type="ECO:0000259" key="5">
    <source>
        <dbReference type="PROSITE" id="PS51464"/>
    </source>
</evidence>
<evidence type="ECO:0000259" key="4">
    <source>
        <dbReference type="PROSITE" id="PS51071"/>
    </source>
</evidence>
<dbReference type="PROSITE" id="PS51071">
    <property type="entry name" value="HTH_RPIR"/>
    <property type="match status" value="1"/>
</dbReference>
<comment type="caution">
    <text evidence="6">The sequence shown here is derived from an EMBL/GenBank/DDBJ whole genome shotgun (WGS) entry which is preliminary data.</text>
</comment>
<dbReference type="PANTHER" id="PTHR30514">
    <property type="entry name" value="GLUCOKINASE"/>
    <property type="match status" value="1"/>
</dbReference>
<dbReference type="EMBL" id="JXKH01000002">
    <property type="protein sequence ID" value="OJG19524.1"/>
    <property type="molecule type" value="Genomic_DNA"/>
</dbReference>
<dbReference type="Pfam" id="PF01418">
    <property type="entry name" value="HTH_6"/>
    <property type="match status" value="1"/>
</dbReference>
<evidence type="ECO:0000313" key="7">
    <source>
        <dbReference type="Proteomes" id="UP000181884"/>
    </source>
</evidence>
<protein>
    <recommendedName>
        <fullName evidence="8">RpiR family transcriptional regulator</fullName>
    </recommendedName>
</protein>
<evidence type="ECO:0000313" key="6">
    <source>
        <dbReference type="EMBL" id="OJG19524.1"/>
    </source>
</evidence>
<organism evidence="6 7">
    <name type="scientific">Enterococcus canis</name>
    <dbReference type="NCBI Taxonomy" id="214095"/>
    <lineage>
        <taxon>Bacteria</taxon>
        <taxon>Bacillati</taxon>
        <taxon>Bacillota</taxon>
        <taxon>Bacilli</taxon>
        <taxon>Lactobacillales</taxon>
        <taxon>Enterococcaceae</taxon>
        <taxon>Enterococcus</taxon>
    </lineage>
</organism>
<dbReference type="InterPro" id="IPR046348">
    <property type="entry name" value="SIS_dom_sf"/>
</dbReference>
<reference evidence="6 7" key="1">
    <citation type="submission" date="2014-12" db="EMBL/GenBank/DDBJ databases">
        <title>Draft genome sequences of 29 type strains of Enterococci.</title>
        <authorList>
            <person name="Zhong Z."/>
            <person name="Sun Z."/>
            <person name="Liu W."/>
            <person name="Zhang W."/>
            <person name="Zhang H."/>
        </authorList>
    </citation>
    <scope>NUCLEOTIDE SEQUENCE [LARGE SCALE GENOMIC DNA]</scope>
    <source>
        <strain evidence="6 7">DSM 17029</strain>
    </source>
</reference>
<feature type="domain" description="SIS" evidence="5">
    <location>
        <begin position="105"/>
        <end position="251"/>
    </location>
</feature>
<keyword evidence="1" id="KW-0805">Transcription regulation</keyword>
<evidence type="ECO:0000256" key="1">
    <source>
        <dbReference type="ARBA" id="ARBA00023015"/>
    </source>
</evidence>
<dbReference type="Pfam" id="PF01380">
    <property type="entry name" value="SIS"/>
    <property type="match status" value="1"/>
</dbReference>
<dbReference type="Gene3D" id="3.40.50.10490">
    <property type="entry name" value="Glucose-6-phosphate isomerase like protein, domain 1"/>
    <property type="match status" value="1"/>
</dbReference>
<dbReference type="InterPro" id="IPR036388">
    <property type="entry name" value="WH-like_DNA-bd_sf"/>
</dbReference>
<dbReference type="GO" id="GO:0097367">
    <property type="term" value="F:carbohydrate derivative binding"/>
    <property type="evidence" value="ECO:0007669"/>
    <property type="project" value="InterPro"/>
</dbReference>
<evidence type="ECO:0000256" key="3">
    <source>
        <dbReference type="ARBA" id="ARBA00023163"/>
    </source>
</evidence>
<gene>
    <name evidence="6" type="ORF">RU97_GL001095</name>
</gene>
<dbReference type="Proteomes" id="UP000181884">
    <property type="component" value="Unassembled WGS sequence"/>
</dbReference>
<dbReference type="InterPro" id="IPR035472">
    <property type="entry name" value="RpiR-like_SIS"/>
</dbReference>
<dbReference type="GO" id="GO:0003677">
    <property type="term" value="F:DNA binding"/>
    <property type="evidence" value="ECO:0007669"/>
    <property type="project" value="UniProtKB-KW"/>
</dbReference>
<dbReference type="CDD" id="cd05013">
    <property type="entry name" value="SIS_RpiR"/>
    <property type="match status" value="1"/>
</dbReference>
<dbReference type="InterPro" id="IPR000281">
    <property type="entry name" value="HTH_RpiR"/>
</dbReference>
<dbReference type="InterPro" id="IPR047640">
    <property type="entry name" value="RpiR-like"/>
</dbReference>
<dbReference type="RefSeq" id="WP_067390297.1">
    <property type="nucleotide sequence ID" value="NZ_JXKH01000002.1"/>
</dbReference>
<evidence type="ECO:0008006" key="8">
    <source>
        <dbReference type="Google" id="ProtNLM"/>
    </source>
</evidence>
<dbReference type="PROSITE" id="PS51464">
    <property type="entry name" value="SIS"/>
    <property type="match status" value="1"/>
</dbReference>
<dbReference type="InterPro" id="IPR009057">
    <property type="entry name" value="Homeodomain-like_sf"/>
</dbReference>
<keyword evidence="7" id="KW-1185">Reference proteome</keyword>
<dbReference type="SUPFAM" id="SSF53697">
    <property type="entry name" value="SIS domain"/>
    <property type="match status" value="1"/>
</dbReference>
<dbReference type="Gene3D" id="1.10.10.10">
    <property type="entry name" value="Winged helix-like DNA-binding domain superfamily/Winged helix DNA-binding domain"/>
    <property type="match status" value="1"/>
</dbReference>
<dbReference type="GO" id="GO:1901135">
    <property type="term" value="P:carbohydrate derivative metabolic process"/>
    <property type="evidence" value="ECO:0007669"/>
    <property type="project" value="InterPro"/>
</dbReference>
<dbReference type="AlphaFoldDB" id="A0A1L8RII5"/>
<evidence type="ECO:0000256" key="2">
    <source>
        <dbReference type="ARBA" id="ARBA00023125"/>
    </source>
</evidence>
<dbReference type="PANTHER" id="PTHR30514:SF1">
    <property type="entry name" value="HTH-TYPE TRANSCRIPTIONAL REGULATOR HEXR-RELATED"/>
    <property type="match status" value="1"/>
</dbReference>